<dbReference type="SUPFAM" id="SSF143631">
    <property type="entry name" value="ApbE-like"/>
    <property type="match status" value="1"/>
</dbReference>
<gene>
    <name evidence="13" type="ORF">ABR189_00720</name>
</gene>
<dbReference type="PIRSF" id="PIRSF006268">
    <property type="entry name" value="ApbE"/>
    <property type="match status" value="1"/>
</dbReference>
<dbReference type="EMBL" id="JBEXAC010000001">
    <property type="protein sequence ID" value="MET6995864.1"/>
    <property type="molecule type" value="Genomic_DNA"/>
</dbReference>
<evidence type="ECO:0000256" key="5">
    <source>
        <dbReference type="ARBA" id="ARBA00022679"/>
    </source>
</evidence>
<accession>A0ABV2SYL9</accession>
<keyword evidence="7 11" id="KW-0274">FAD</keyword>
<dbReference type="Pfam" id="PF02424">
    <property type="entry name" value="ApbE"/>
    <property type="match status" value="1"/>
</dbReference>
<evidence type="ECO:0000256" key="2">
    <source>
        <dbReference type="ARBA" id="ARBA00011955"/>
    </source>
</evidence>
<dbReference type="InterPro" id="IPR003374">
    <property type="entry name" value="ApbE-like_sf"/>
</dbReference>
<keyword evidence="5 11" id="KW-0808">Transferase</keyword>
<evidence type="ECO:0000256" key="8">
    <source>
        <dbReference type="ARBA" id="ARBA00022842"/>
    </source>
</evidence>
<reference evidence="13 14" key="1">
    <citation type="submission" date="2024-06" db="EMBL/GenBank/DDBJ databases">
        <title>Chitinophaga defluvii sp. nov., isolated from municipal sewage.</title>
        <authorList>
            <person name="Zhang L."/>
        </authorList>
    </citation>
    <scope>NUCLEOTIDE SEQUENCE [LARGE SCALE GENOMIC DNA]</scope>
    <source>
        <strain evidence="13 14">H8</strain>
    </source>
</reference>
<comment type="catalytic activity">
    <reaction evidence="10 11">
        <text>L-threonyl-[protein] + FAD = FMN-L-threonyl-[protein] + AMP + H(+)</text>
        <dbReference type="Rhea" id="RHEA:36847"/>
        <dbReference type="Rhea" id="RHEA-COMP:11060"/>
        <dbReference type="Rhea" id="RHEA-COMP:11061"/>
        <dbReference type="ChEBI" id="CHEBI:15378"/>
        <dbReference type="ChEBI" id="CHEBI:30013"/>
        <dbReference type="ChEBI" id="CHEBI:57692"/>
        <dbReference type="ChEBI" id="CHEBI:74257"/>
        <dbReference type="ChEBI" id="CHEBI:456215"/>
        <dbReference type="EC" id="2.7.1.180"/>
    </reaction>
</comment>
<keyword evidence="4 11" id="KW-0285">Flavoprotein</keyword>
<evidence type="ECO:0000256" key="3">
    <source>
        <dbReference type="ARBA" id="ARBA00016337"/>
    </source>
</evidence>
<keyword evidence="12" id="KW-0732">Signal</keyword>
<comment type="caution">
    <text evidence="13">The sequence shown here is derived from an EMBL/GenBank/DDBJ whole genome shotgun (WGS) entry which is preliminary data.</text>
</comment>
<dbReference type="RefSeq" id="WP_354658513.1">
    <property type="nucleotide sequence ID" value="NZ_JBEXAC010000001.1"/>
</dbReference>
<dbReference type="PANTHER" id="PTHR30040:SF2">
    <property type="entry name" value="FAD:PROTEIN FMN TRANSFERASE"/>
    <property type="match status" value="1"/>
</dbReference>
<comment type="similarity">
    <text evidence="11">Belongs to the ApbE family.</text>
</comment>
<dbReference type="GO" id="GO:0016740">
    <property type="term" value="F:transferase activity"/>
    <property type="evidence" value="ECO:0007669"/>
    <property type="project" value="UniProtKB-KW"/>
</dbReference>
<evidence type="ECO:0000256" key="10">
    <source>
        <dbReference type="ARBA" id="ARBA00048540"/>
    </source>
</evidence>
<proteinExistence type="inferred from homology"/>
<feature type="chain" id="PRO_5045453980" description="FAD:protein FMN transferase" evidence="12">
    <location>
        <begin position="34"/>
        <end position="350"/>
    </location>
</feature>
<evidence type="ECO:0000256" key="12">
    <source>
        <dbReference type="SAM" id="SignalP"/>
    </source>
</evidence>
<evidence type="ECO:0000256" key="11">
    <source>
        <dbReference type="PIRNR" id="PIRNR006268"/>
    </source>
</evidence>
<dbReference type="PANTHER" id="PTHR30040">
    <property type="entry name" value="THIAMINE BIOSYNTHESIS LIPOPROTEIN APBE"/>
    <property type="match status" value="1"/>
</dbReference>
<feature type="signal peptide" evidence="12">
    <location>
        <begin position="1"/>
        <end position="33"/>
    </location>
</feature>
<protein>
    <recommendedName>
        <fullName evidence="3 11">FAD:protein FMN transferase</fullName>
        <ecNumber evidence="2 11">2.7.1.180</ecNumber>
    </recommendedName>
    <alternativeName>
        <fullName evidence="9 11">Flavin transferase</fullName>
    </alternativeName>
</protein>
<dbReference type="EC" id="2.7.1.180" evidence="2 11"/>
<dbReference type="Proteomes" id="UP001549749">
    <property type="component" value="Unassembled WGS sequence"/>
</dbReference>
<dbReference type="InterPro" id="IPR024932">
    <property type="entry name" value="ApbE"/>
</dbReference>
<evidence type="ECO:0000313" key="13">
    <source>
        <dbReference type="EMBL" id="MET6995864.1"/>
    </source>
</evidence>
<name>A0ABV2SYL9_9BACT</name>
<organism evidence="13 14">
    <name type="scientific">Chitinophaga defluvii</name>
    <dbReference type="NCBI Taxonomy" id="3163343"/>
    <lineage>
        <taxon>Bacteria</taxon>
        <taxon>Pseudomonadati</taxon>
        <taxon>Bacteroidota</taxon>
        <taxon>Chitinophagia</taxon>
        <taxon>Chitinophagales</taxon>
        <taxon>Chitinophagaceae</taxon>
        <taxon>Chitinophaga</taxon>
    </lineage>
</organism>
<keyword evidence="8 11" id="KW-0460">Magnesium</keyword>
<comment type="cofactor">
    <cofactor evidence="1">
        <name>Mg(2+)</name>
        <dbReference type="ChEBI" id="CHEBI:18420"/>
    </cofactor>
</comment>
<evidence type="ECO:0000256" key="9">
    <source>
        <dbReference type="ARBA" id="ARBA00031306"/>
    </source>
</evidence>
<evidence type="ECO:0000256" key="6">
    <source>
        <dbReference type="ARBA" id="ARBA00022723"/>
    </source>
</evidence>
<evidence type="ECO:0000256" key="7">
    <source>
        <dbReference type="ARBA" id="ARBA00022827"/>
    </source>
</evidence>
<keyword evidence="6 11" id="KW-0479">Metal-binding</keyword>
<evidence type="ECO:0000256" key="4">
    <source>
        <dbReference type="ARBA" id="ARBA00022630"/>
    </source>
</evidence>
<keyword evidence="14" id="KW-1185">Reference proteome</keyword>
<dbReference type="Gene3D" id="3.10.520.10">
    <property type="entry name" value="ApbE-like domains"/>
    <property type="match status" value="1"/>
</dbReference>
<evidence type="ECO:0000256" key="1">
    <source>
        <dbReference type="ARBA" id="ARBA00001946"/>
    </source>
</evidence>
<evidence type="ECO:0000313" key="14">
    <source>
        <dbReference type="Proteomes" id="UP001549749"/>
    </source>
</evidence>
<sequence>MTDRIRAFIKVTTRKKRLLLLAALAGICSHASAQTPYLATWEGKAQGTYYIVKCLATDTLGLQQGIDSIFQVIDQSLSLYKPGTLINQFNAGRKVKMDAHLKAVVTKALFTSRITGGAFDITVKPLMDVWGFGVIKPAVQQVPPADSIRKVLEKVGYKYLRMKGNWLIKKKPGVEIDCNGIAQGYTSDVIANFLAQRGISNYLVDVGGELCAKGHNQHNKVWSVGIERPAPGDTTFYAPEQAIVHLSDQAITTSGNYRRFFDQGGKRFAHTMDPATGQALQSNIISVTVIAKDGITADAFDNPLILMGVEKGMAFLQQHPELQLEAYFIYKSADGSIDEKYTPGFAPFLQ</sequence>